<evidence type="ECO:0008006" key="3">
    <source>
        <dbReference type="Google" id="ProtNLM"/>
    </source>
</evidence>
<dbReference type="OrthoDB" id="1424978at2"/>
<comment type="caution">
    <text evidence="1">The sequence shown here is derived from an EMBL/GenBank/DDBJ whole genome shotgun (WGS) entry which is preliminary data.</text>
</comment>
<dbReference type="STRING" id="296218.AWN68_09350"/>
<dbReference type="EMBL" id="LRDB01000050">
    <property type="protein sequence ID" value="KYG72895.1"/>
    <property type="molecule type" value="Genomic_DNA"/>
</dbReference>
<gene>
    <name evidence="1" type="ORF">AWN68_09350</name>
</gene>
<dbReference type="RefSeq" id="WP_068417606.1">
    <property type="nucleotide sequence ID" value="NZ_LRDB01000050.1"/>
</dbReference>
<keyword evidence="2" id="KW-1185">Reference proteome</keyword>
<organism evidence="1 2">
    <name type="scientific">Roseivirga echinicomitans</name>
    <dbReference type="NCBI Taxonomy" id="296218"/>
    <lineage>
        <taxon>Bacteria</taxon>
        <taxon>Pseudomonadati</taxon>
        <taxon>Bacteroidota</taxon>
        <taxon>Cytophagia</taxon>
        <taxon>Cytophagales</taxon>
        <taxon>Roseivirgaceae</taxon>
        <taxon>Roseivirga</taxon>
    </lineage>
</organism>
<accession>A0A150X2F2</accession>
<dbReference type="PROSITE" id="PS51257">
    <property type="entry name" value="PROKAR_LIPOPROTEIN"/>
    <property type="match status" value="1"/>
</dbReference>
<reference evidence="1 2" key="1">
    <citation type="submission" date="2016-01" db="EMBL/GenBank/DDBJ databases">
        <title>Genome sequencing of Roseivirga echinicomitans KMM 6058.</title>
        <authorList>
            <person name="Selvaratnam C."/>
            <person name="Thevarajoo S."/>
            <person name="Goh K.M."/>
            <person name="Ee R."/>
            <person name="Chan K.-G."/>
            <person name="Chong C.S."/>
        </authorList>
    </citation>
    <scope>NUCLEOTIDE SEQUENCE [LARGE SCALE GENOMIC DNA]</scope>
    <source>
        <strain evidence="1 2">KMM 6058</strain>
    </source>
</reference>
<proteinExistence type="predicted"/>
<evidence type="ECO:0000313" key="2">
    <source>
        <dbReference type="Proteomes" id="UP000075615"/>
    </source>
</evidence>
<dbReference type="Proteomes" id="UP000075615">
    <property type="component" value="Unassembled WGS sequence"/>
</dbReference>
<dbReference type="Gene3D" id="3.30.530.20">
    <property type="match status" value="1"/>
</dbReference>
<protein>
    <recommendedName>
        <fullName evidence="3">START domain-containing protein</fullName>
    </recommendedName>
</protein>
<sequence>MRKVKIYRHKLSILSVYTTILVIASLTFSSCSTHHAVRLRNKNNKESSAFQWKDIKTSRDSEDEKWTIYSRNIKGTNYSEYKIEGEIKASSKACIAAFKQDIHTQAADLKNKKYPTYEIVSESNDSLLTYVIHNEPLPLKDTEMSVMYVFSNNEGGTTGVTWHEAWEVNPVPPFKKLSRVETFRGSWGFAPTSSYATQAVNSVQFDPKGMPLWLIKPMVIKFLKSGLKNVRVETTKKT</sequence>
<name>A0A150X2F2_9BACT</name>
<dbReference type="AlphaFoldDB" id="A0A150X2F2"/>
<evidence type="ECO:0000313" key="1">
    <source>
        <dbReference type="EMBL" id="KYG72895.1"/>
    </source>
</evidence>
<dbReference type="InterPro" id="IPR023393">
    <property type="entry name" value="START-like_dom_sf"/>
</dbReference>
<dbReference type="SUPFAM" id="SSF55961">
    <property type="entry name" value="Bet v1-like"/>
    <property type="match status" value="1"/>
</dbReference>